<dbReference type="InterPro" id="IPR000725">
    <property type="entry name" value="Olfact_rcpt"/>
</dbReference>
<feature type="transmembrane region" description="Helical" evidence="14">
    <location>
        <begin position="236"/>
        <end position="254"/>
    </location>
</feature>
<keyword evidence="17" id="KW-1185">Reference proteome</keyword>
<evidence type="ECO:0000259" key="15">
    <source>
        <dbReference type="PROSITE" id="PS50262"/>
    </source>
</evidence>
<proteinExistence type="inferred from homology"/>
<keyword evidence="7 13" id="KW-0297">G-protein coupled receptor</keyword>
<keyword evidence="6 14" id="KW-1133">Transmembrane helix</keyword>
<feature type="domain" description="G-protein coupled receptors family 1 profile" evidence="15">
    <location>
        <begin position="38"/>
        <end position="288"/>
    </location>
</feature>
<dbReference type="Ensembl" id="ENSAPET00000027062.1">
    <property type="protein sequence ID" value="ENSAPEP00000026363.1"/>
    <property type="gene ID" value="ENSAPEG00000018728.1"/>
</dbReference>
<dbReference type="AlphaFoldDB" id="A0A3P8TT07"/>
<evidence type="ECO:0000256" key="13">
    <source>
        <dbReference type="RuleBase" id="RU000688"/>
    </source>
</evidence>
<dbReference type="PRINTS" id="PR00237">
    <property type="entry name" value="GPCRRHODOPSN"/>
</dbReference>
<evidence type="ECO:0000313" key="17">
    <source>
        <dbReference type="Proteomes" id="UP000265080"/>
    </source>
</evidence>
<keyword evidence="9" id="KW-1015">Disulfide bond</keyword>
<evidence type="ECO:0000256" key="9">
    <source>
        <dbReference type="ARBA" id="ARBA00023157"/>
    </source>
</evidence>
<keyword evidence="2 14" id="KW-1003">Cell membrane</keyword>
<dbReference type="PROSITE" id="PS00237">
    <property type="entry name" value="G_PROTEIN_RECEP_F1_1"/>
    <property type="match status" value="1"/>
</dbReference>
<dbReference type="GO" id="GO:0005549">
    <property type="term" value="F:odorant binding"/>
    <property type="evidence" value="ECO:0007669"/>
    <property type="project" value="TreeGrafter"/>
</dbReference>
<dbReference type="Pfam" id="PF13853">
    <property type="entry name" value="7tm_4"/>
    <property type="match status" value="1"/>
</dbReference>
<feature type="transmembrane region" description="Helical" evidence="14">
    <location>
        <begin position="266"/>
        <end position="287"/>
    </location>
</feature>
<dbReference type="InterPro" id="IPR017452">
    <property type="entry name" value="GPCR_Rhodpsn_7TM"/>
</dbReference>
<name>A0A3P8TT07_AMPPE</name>
<evidence type="ECO:0000256" key="12">
    <source>
        <dbReference type="ARBA" id="ARBA00023224"/>
    </source>
</evidence>
<keyword evidence="10 13" id="KW-0675">Receptor</keyword>
<dbReference type="PRINTS" id="PR00245">
    <property type="entry name" value="OLFACTORYR"/>
</dbReference>
<comment type="similarity">
    <text evidence="13">Belongs to the G-protein coupled receptor 1 family.</text>
</comment>
<keyword evidence="11" id="KW-0325">Glycoprotein</keyword>
<evidence type="ECO:0000256" key="3">
    <source>
        <dbReference type="ARBA" id="ARBA00022606"/>
    </source>
</evidence>
<keyword evidence="8 14" id="KW-0472">Membrane</keyword>
<dbReference type="OMA" id="TCLTILC"/>
<evidence type="ECO:0000256" key="10">
    <source>
        <dbReference type="ARBA" id="ARBA00023170"/>
    </source>
</evidence>
<evidence type="ECO:0000256" key="7">
    <source>
        <dbReference type="ARBA" id="ARBA00023040"/>
    </source>
</evidence>
<protein>
    <recommendedName>
        <fullName evidence="14">Olfactory receptor</fullName>
    </recommendedName>
</protein>
<evidence type="ECO:0000256" key="8">
    <source>
        <dbReference type="ARBA" id="ARBA00023136"/>
    </source>
</evidence>
<dbReference type="Proteomes" id="UP000265080">
    <property type="component" value="Chromosome 9"/>
</dbReference>
<evidence type="ECO:0000256" key="11">
    <source>
        <dbReference type="ARBA" id="ARBA00023180"/>
    </source>
</evidence>
<dbReference type="SUPFAM" id="SSF81321">
    <property type="entry name" value="Family A G protein-coupled receptor-like"/>
    <property type="match status" value="1"/>
</dbReference>
<dbReference type="FunFam" id="1.20.1070.10:FF:000024">
    <property type="entry name" value="Olfactory receptor"/>
    <property type="match status" value="1"/>
</dbReference>
<evidence type="ECO:0000256" key="5">
    <source>
        <dbReference type="ARBA" id="ARBA00022725"/>
    </source>
</evidence>
<comment type="subcellular location">
    <subcellularLocation>
        <location evidence="1 14">Cell membrane</location>
        <topology evidence="1 14">Multi-pass membrane protein</topology>
    </subcellularLocation>
</comment>
<evidence type="ECO:0000256" key="6">
    <source>
        <dbReference type="ARBA" id="ARBA00022989"/>
    </source>
</evidence>
<dbReference type="InterPro" id="IPR052921">
    <property type="entry name" value="GPCR1_Superfamily_Member"/>
</dbReference>
<feature type="transmembrane region" description="Helical" evidence="14">
    <location>
        <begin position="95"/>
        <end position="117"/>
    </location>
</feature>
<feature type="transmembrane region" description="Helical" evidence="14">
    <location>
        <begin position="20"/>
        <end position="45"/>
    </location>
</feature>
<feature type="transmembrane region" description="Helical" evidence="14">
    <location>
        <begin position="57"/>
        <end position="83"/>
    </location>
</feature>
<reference evidence="16 17" key="1">
    <citation type="submission" date="2018-03" db="EMBL/GenBank/DDBJ databases">
        <title>Finding Nemo's genes: A chromosome-scale reference assembly of the genome of the orange clownfish Amphiprion percula.</title>
        <authorList>
            <person name="Lehmann R."/>
        </authorList>
    </citation>
    <scope>NUCLEOTIDE SEQUENCE</scope>
</reference>
<dbReference type="Gene3D" id="1.20.1070.10">
    <property type="entry name" value="Rhodopsin 7-helix transmembrane proteins"/>
    <property type="match status" value="1"/>
</dbReference>
<dbReference type="GO" id="GO:0005886">
    <property type="term" value="C:plasma membrane"/>
    <property type="evidence" value="ECO:0007669"/>
    <property type="project" value="UniProtKB-SubCell"/>
</dbReference>
<evidence type="ECO:0000256" key="2">
    <source>
        <dbReference type="ARBA" id="ARBA00022475"/>
    </source>
</evidence>
<feature type="transmembrane region" description="Helical" evidence="14">
    <location>
        <begin position="138"/>
        <end position="157"/>
    </location>
</feature>
<dbReference type="PANTHER" id="PTHR26451:SF885">
    <property type="entry name" value="OLFACTORY RECEPTOR"/>
    <property type="match status" value="1"/>
</dbReference>
<dbReference type="GeneTree" id="ENSGT00950000183048"/>
<keyword evidence="12 13" id="KW-0807">Transducer</keyword>
<evidence type="ECO:0000313" key="16">
    <source>
        <dbReference type="Ensembl" id="ENSAPEP00000026363.1"/>
    </source>
</evidence>
<keyword evidence="5 14" id="KW-0552">Olfaction</keyword>
<feature type="transmembrane region" description="Helical" evidence="14">
    <location>
        <begin position="193"/>
        <end position="215"/>
    </location>
</feature>
<dbReference type="PROSITE" id="PS50262">
    <property type="entry name" value="G_PROTEIN_RECEP_F1_2"/>
    <property type="match status" value="1"/>
</dbReference>
<accession>A0A3P8TT07</accession>
<keyword evidence="3 14" id="KW-0716">Sensory transduction</keyword>
<reference evidence="16" key="2">
    <citation type="submission" date="2025-08" db="UniProtKB">
        <authorList>
            <consortium name="Ensembl"/>
        </authorList>
    </citation>
    <scope>IDENTIFICATION</scope>
</reference>
<evidence type="ECO:0000256" key="14">
    <source>
        <dbReference type="RuleBase" id="RU363047"/>
    </source>
</evidence>
<dbReference type="STRING" id="161767.ENSAPEP00000026363"/>
<dbReference type="GO" id="GO:0004930">
    <property type="term" value="F:G protein-coupled receptor activity"/>
    <property type="evidence" value="ECO:0007669"/>
    <property type="project" value="UniProtKB-KW"/>
</dbReference>
<sequence length="320" mass="36749">MMNSTNFYFKLVHYFDLGVYKYLLFTFILSFYILIVSVNVFLIVIICMNRSLHEPMYLFLVSLFANELCGSTGLFPFLLVQILSDLHTVSASLCLLQVFCVYSYVGVGFFNLTIMSYDRYLAICRPLQYNTLMTPKKVATLTGVSWGYSLCFIAFMVRLSARLQLCGNIINNVYCDNYSLVKLACSDTTANNIYGLAYTFTAMLGLVILIVFSYSKILKVCFSGSKQTRQKAVSTCIPHLASLLNFSCGCFFEIVQSRFNMSNVPVLLRIFLSLYWICCQPLFNPVLYGLKMTKIHSEDTWKKVLWSEETRMELYVHQTR</sequence>
<dbReference type="InterPro" id="IPR000276">
    <property type="entry name" value="GPCR_Rhodpsn"/>
</dbReference>
<reference evidence="16" key="3">
    <citation type="submission" date="2025-09" db="UniProtKB">
        <authorList>
            <consortium name="Ensembl"/>
        </authorList>
    </citation>
    <scope>IDENTIFICATION</scope>
</reference>
<dbReference type="GO" id="GO:0004984">
    <property type="term" value="F:olfactory receptor activity"/>
    <property type="evidence" value="ECO:0007669"/>
    <property type="project" value="InterPro"/>
</dbReference>
<dbReference type="PANTHER" id="PTHR26451">
    <property type="entry name" value="G_PROTEIN_RECEP_F1_2 DOMAIN-CONTAINING PROTEIN"/>
    <property type="match status" value="1"/>
</dbReference>
<evidence type="ECO:0000256" key="1">
    <source>
        <dbReference type="ARBA" id="ARBA00004651"/>
    </source>
</evidence>
<evidence type="ECO:0000256" key="4">
    <source>
        <dbReference type="ARBA" id="ARBA00022692"/>
    </source>
</evidence>
<organism evidence="16 17">
    <name type="scientific">Amphiprion percula</name>
    <name type="common">Orange clownfish</name>
    <name type="synonym">Lutjanus percula</name>
    <dbReference type="NCBI Taxonomy" id="161767"/>
    <lineage>
        <taxon>Eukaryota</taxon>
        <taxon>Metazoa</taxon>
        <taxon>Chordata</taxon>
        <taxon>Craniata</taxon>
        <taxon>Vertebrata</taxon>
        <taxon>Euteleostomi</taxon>
        <taxon>Actinopterygii</taxon>
        <taxon>Neopterygii</taxon>
        <taxon>Teleostei</taxon>
        <taxon>Neoteleostei</taxon>
        <taxon>Acanthomorphata</taxon>
        <taxon>Ovalentaria</taxon>
        <taxon>Pomacentridae</taxon>
        <taxon>Amphiprion</taxon>
    </lineage>
</organism>
<keyword evidence="4 13" id="KW-0812">Transmembrane</keyword>